<dbReference type="KEGG" id="cre:CHLRE_06g292216v5"/>
<dbReference type="Proteomes" id="UP000006906">
    <property type="component" value="Chromosome 6"/>
</dbReference>
<dbReference type="PaxDb" id="3055-EDP01795"/>
<name>A0A2K3DQD8_CHLRE</name>
<evidence type="ECO:0000256" key="1">
    <source>
        <dbReference type="SAM" id="MobiDB-lite"/>
    </source>
</evidence>
<dbReference type="EMBL" id="CM008967">
    <property type="protein sequence ID" value="PNW82743.1"/>
    <property type="molecule type" value="Genomic_DNA"/>
</dbReference>
<organism evidence="2 3">
    <name type="scientific">Chlamydomonas reinhardtii</name>
    <name type="common">Chlamydomonas smithii</name>
    <dbReference type="NCBI Taxonomy" id="3055"/>
    <lineage>
        <taxon>Eukaryota</taxon>
        <taxon>Viridiplantae</taxon>
        <taxon>Chlorophyta</taxon>
        <taxon>core chlorophytes</taxon>
        <taxon>Chlorophyceae</taxon>
        <taxon>CS clade</taxon>
        <taxon>Chlamydomonadales</taxon>
        <taxon>Chlamydomonadaceae</taxon>
        <taxon>Chlamydomonas</taxon>
    </lineage>
</organism>
<reference evidence="2 3" key="1">
    <citation type="journal article" date="2007" name="Science">
        <title>The Chlamydomonas genome reveals the evolution of key animal and plant functions.</title>
        <authorList>
            <person name="Merchant S.S."/>
            <person name="Prochnik S.E."/>
            <person name="Vallon O."/>
            <person name="Harris E.H."/>
            <person name="Karpowicz S.J."/>
            <person name="Witman G.B."/>
            <person name="Terry A."/>
            <person name="Salamov A."/>
            <person name="Fritz-Laylin L.K."/>
            <person name="Marechal-Drouard L."/>
            <person name="Marshall W.F."/>
            <person name="Qu L.H."/>
            <person name="Nelson D.R."/>
            <person name="Sanderfoot A.A."/>
            <person name="Spalding M.H."/>
            <person name="Kapitonov V.V."/>
            <person name="Ren Q."/>
            <person name="Ferris P."/>
            <person name="Lindquist E."/>
            <person name="Shapiro H."/>
            <person name="Lucas S.M."/>
            <person name="Grimwood J."/>
            <person name="Schmutz J."/>
            <person name="Cardol P."/>
            <person name="Cerutti H."/>
            <person name="Chanfreau G."/>
            <person name="Chen C.L."/>
            <person name="Cognat V."/>
            <person name="Croft M.T."/>
            <person name="Dent R."/>
            <person name="Dutcher S."/>
            <person name="Fernandez E."/>
            <person name="Fukuzawa H."/>
            <person name="Gonzalez-Ballester D."/>
            <person name="Gonzalez-Halphen D."/>
            <person name="Hallmann A."/>
            <person name="Hanikenne M."/>
            <person name="Hippler M."/>
            <person name="Inwood W."/>
            <person name="Jabbari K."/>
            <person name="Kalanon M."/>
            <person name="Kuras R."/>
            <person name="Lefebvre P.A."/>
            <person name="Lemaire S.D."/>
            <person name="Lobanov A.V."/>
            <person name="Lohr M."/>
            <person name="Manuell A."/>
            <person name="Meier I."/>
            <person name="Mets L."/>
            <person name="Mittag M."/>
            <person name="Mittelmeier T."/>
            <person name="Moroney J.V."/>
            <person name="Moseley J."/>
            <person name="Napoli C."/>
            <person name="Nedelcu A.M."/>
            <person name="Niyogi K."/>
            <person name="Novoselov S.V."/>
            <person name="Paulsen I.T."/>
            <person name="Pazour G."/>
            <person name="Purton S."/>
            <person name="Ral J.P."/>
            <person name="Riano-Pachon D.M."/>
            <person name="Riekhof W."/>
            <person name="Rymarquis L."/>
            <person name="Schroda M."/>
            <person name="Stern D."/>
            <person name="Umen J."/>
            <person name="Willows R."/>
            <person name="Wilson N."/>
            <person name="Zimmer S.L."/>
            <person name="Allmer J."/>
            <person name="Balk J."/>
            <person name="Bisova K."/>
            <person name="Chen C.J."/>
            <person name="Elias M."/>
            <person name="Gendler K."/>
            <person name="Hauser C."/>
            <person name="Lamb M.R."/>
            <person name="Ledford H."/>
            <person name="Long J.C."/>
            <person name="Minagawa J."/>
            <person name="Page M.D."/>
            <person name="Pan J."/>
            <person name="Pootakham W."/>
            <person name="Roje S."/>
            <person name="Rose A."/>
            <person name="Stahlberg E."/>
            <person name="Terauchi A.M."/>
            <person name="Yang P."/>
            <person name="Ball S."/>
            <person name="Bowler C."/>
            <person name="Dieckmann C.L."/>
            <person name="Gladyshev V.N."/>
            <person name="Green P."/>
            <person name="Jorgensen R."/>
            <person name="Mayfield S."/>
            <person name="Mueller-Roeber B."/>
            <person name="Rajamani S."/>
            <person name="Sayre R.T."/>
            <person name="Brokstein P."/>
            <person name="Dubchak I."/>
            <person name="Goodstein D."/>
            <person name="Hornick L."/>
            <person name="Huang Y.W."/>
            <person name="Jhaveri J."/>
            <person name="Luo Y."/>
            <person name="Martinez D."/>
            <person name="Ngau W.C."/>
            <person name="Otillar B."/>
            <person name="Poliakov A."/>
            <person name="Porter A."/>
            <person name="Szajkowski L."/>
            <person name="Werner G."/>
            <person name="Zhou K."/>
            <person name="Grigoriev I.V."/>
            <person name="Rokhsar D.S."/>
            <person name="Grossman A.R."/>
        </authorList>
    </citation>
    <scope>NUCLEOTIDE SEQUENCE [LARGE SCALE GENOMIC DNA]</scope>
    <source>
        <strain evidence="3">CC-503</strain>
    </source>
</reference>
<dbReference type="AlphaFoldDB" id="A0A2K3DQD8"/>
<protein>
    <submittedName>
        <fullName evidence="2">Uncharacterized protein</fullName>
    </submittedName>
</protein>
<feature type="compositionally biased region" description="Polar residues" evidence="1">
    <location>
        <begin position="1"/>
        <end position="19"/>
    </location>
</feature>
<feature type="region of interest" description="Disordered" evidence="1">
    <location>
        <begin position="1"/>
        <end position="30"/>
    </location>
</feature>
<dbReference type="InParanoid" id="A0A2K3DQD8"/>
<dbReference type="Gramene" id="PNW82743">
    <property type="protein sequence ID" value="PNW82743"/>
    <property type="gene ID" value="CHLRE_06g292216v5"/>
</dbReference>
<sequence length="253" mass="27826">MHHLPESSSGLRSANSSQRPDPVRLLRSGGASQYEKTGTIKCDLLSPLARAALPLDHRAAASARSAAERRFIEANTIIQNSLVATATRRGGASTSANPLRAHCARVNLGRPWDGYNLSSHHKDYKTAVGARYLVPQPDPRSRPDLTWPNGECRHCGIRNCRKYVQGLCYPCYFKERRLGCSERSAAAAATLGPVGCSKRSAAARKAANRALVAKGLKQRGPNGECRHCGIRNCRKYVQGLCYPCYLKAWRRKR</sequence>
<dbReference type="RefSeq" id="XP_042924147.1">
    <property type="nucleotide sequence ID" value="XM_043063441.1"/>
</dbReference>
<gene>
    <name evidence="2" type="ORF">CHLRE_06g292216v5</name>
</gene>
<accession>A0A2K3DQD8</accession>
<keyword evidence="3" id="KW-1185">Reference proteome</keyword>
<dbReference type="GeneID" id="5721110"/>
<evidence type="ECO:0000313" key="3">
    <source>
        <dbReference type="Proteomes" id="UP000006906"/>
    </source>
</evidence>
<proteinExistence type="predicted"/>
<evidence type="ECO:0000313" key="2">
    <source>
        <dbReference type="EMBL" id="PNW82743.1"/>
    </source>
</evidence>